<dbReference type="InParanoid" id="I7MMZ4"/>
<accession>I7MMZ4</accession>
<reference evidence="5" key="1">
    <citation type="journal article" date="2006" name="PLoS Biol.">
        <title>Macronuclear genome sequence of the ciliate Tetrahymena thermophila, a model eukaryote.</title>
        <authorList>
            <person name="Eisen J.A."/>
            <person name="Coyne R.S."/>
            <person name="Wu M."/>
            <person name="Wu D."/>
            <person name="Thiagarajan M."/>
            <person name="Wortman J.R."/>
            <person name="Badger J.H."/>
            <person name="Ren Q."/>
            <person name="Amedeo P."/>
            <person name="Jones K.M."/>
            <person name="Tallon L.J."/>
            <person name="Delcher A.L."/>
            <person name="Salzberg S.L."/>
            <person name="Silva J.C."/>
            <person name="Haas B.J."/>
            <person name="Majoros W.H."/>
            <person name="Farzad M."/>
            <person name="Carlton J.M."/>
            <person name="Smith R.K. Jr."/>
            <person name="Garg J."/>
            <person name="Pearlman R.E."/>
            <person name="Karrer K.M."/>
            <person name="Sun L."/>
            <person name="Manning G."/>
            <person name="Elde N.C."/>
            <person name="Turkewitz A.P."/>
            <person name="Asai D.J."/>
            <person name="Wilkes D.E."/>
            <person name="Wang Y."/>
            <person name="Cai H."/>
            <person name="Collins K."/>
            <person name="Stewart B.A."/>
            <person name="Lee S.R."/>
            <person name="Wilamowska K."/>
            <person name="Weinberg Z."/>
            <person name="Ruzzo W.L."/>
            <person name="Wloga D."/>
            <person name="Gaertig J."/>
            <person name="Frankel J."/>
            <person name="Tsao C.-C."/>
            <person name="Gorovsky M.A."/>
            <person name="Keeling P.J."/>
            <person name="Waller R.F."/>
            <person name="Patron N.J."/>
            <person name="Cherry J.M."/>
            <person name="Stover N.A."/>
            <person name="Krieger C.J."/>
            <person name="del Toro C."/>
            <person name="Ryder H.F."/>
            <person name="Williamson S.C."/>
            <person name="Barbeau R.A."/>
            <person name="Hamilton E.P."/>
            <person name="Orias E."/>
        </authorList>
    </citation>
    <scope>NUCLEOTIDE SEQUENCE [LARGE SCALE GENOMIC DNA]</scope>
    <source>
        <strain evidence="5">SB210</strain>
    </source>
</reference>
<organism evidence="4 5">
    <name type="scientific">Tetrahymena thermophila (strain SB210)</name>
    <dbReference type="NCBI Taxonomy" id="312017"/>
    <lineage>
        <taxon>Eukaryota</taxon>
        <taxon>Sar</taxon>
        <taxon>Alveolata</taxon>
        <taxon>Ciliophora</taxon>
        <taxon>Intramacronucleata</taxon>
        <taxon>Oligohymenophorea</taxon>
        <taxon>Hymenostomatida</taxon>
        <taxon>Tetrahymenina</taxon>
        <taxon>Tetrahymenidae</taxon>
        <taxon>Tetrahymena</taxon>
    </lineage>
</organism>
<evidence type="ECO:0000313" key="5">
    <source>
        <dbReference type="Proteomes" id="UP000009168"/>
    </source>
</evidence>
<dbReference type="GeneID" id="7828267"/>
<evidence type="ECO:0000259" key="3">
    <source>
        <dbReference type="Pfam" id="PF00501"/>
    </source>
</evidence>
<evidence type="ECO:0000313" key="4">
    <source>
        <dbReference type="EMBL" id="EAS07570.1"/>
    </source>
</evidence>
<dbReference type="eggNOG" id="KOG1256">
    <property type="taxonomic scope" value="Eukaryota"/>
</dbReference>
<gene>
    <name evidence="4" type="ORF">TTHERM_00678360</name>
</gene>
<name>I7MMZ4_TETTS</name>
<dbReference type="PANTHER" id="PTHR43272:SF33">
    <property type="entry name" value="AMP-BINDING DOMAIN-CONTAINING PROTEIN-RELATED"/>
    <property type="match status" value="1"/>
</dbReference>
<dbReference type="PANTHER" id="PTHR43272">
    <property type="entry name" value="LONG-CHAIN-FATTY-ACID--COA LIGASE"/>
    <property type="match status" value="1"/>
</dbReference>
<dbReference type="OMA" id="IWHSYER"/>
<dbReference type="KEGG" id="tet:TTHERM_00678360"/>
<dbReference type="Proteomes" id="UP000009168">
    <property type="component" value="Unassembled WGS sequence"/>
</dbReference>
<dbReference type="SUPFAM" id="SSF56801">
    <property type="entry name" value="Acetyl-CoA synthetase-like"/>
    <property type="match status" value="1"/>
</dbReference>
<sequence>MGADQSTRIYNVPIDEKKQGSSQIMRHPNFQKDLVNTPFPNIKNIQDLILHGYSLDKNKEFLGTLNQTTNQYEYITYDTVMTQAKSIASALQNLSLLKEAKDYKNYDLKLVGIYAKNRAEWIVSDIANALYGYTMVPLYDSLGPESISYVLGHSGITTCYCSTPSIQTLSKTKDLHELKNIIAYDEVPAELQDLMKSRGITIYKYSDLLAKGSENILPLPTLTPQTIFTFSYTSGTTGNPKGAMISHKNILSSVAGHMNSDVKFVSSDIHLSYLPLPHIFERFVNVSCWLVGAQVAFFSGEITKLKDDIAAAKPTILITVPRLLNRFYEAIKNNLNSNQGFKKMLIDYALETKLQNLEKSGKNTHMLYDAIVFSKIRQVFGGRVRILVSGSAPISPKVMDFFRIALSCIVCEGYGQTEGTGLATVQTILDSKSGNVGGAVSGCEIKLQDVPDMEYLSTDKDENGNPMPRGEICVRGNSIFEGYYKDDEKTKEAIDEEGWLHSGDIGQILPNGGLKIIDRKKNIFKLSQGEYISPEKVENIYVRARGVQEVYVHGESLYNFCIGIIVPNPEVIVKIASELNINETDVATLCQNKQIIEWYLKSLNEFGKKEGLFTFEQPQKIYLEPVSFTVHGCLTTSFKLQRHIAKVHFKKVIEDLYSQQ</sequence>
<dbReference type="HOGENOM" id="CLU_000022_45_4_1"/>
<dbReference type="InterPro" id="IPR020845">
    <property type="entry name" value="AMP-binding_CS"/>
</dbReference>
<dbReference type="GO" id="GO:0016020">
    <property type="term" value="C:membrane"/>
    <property type="evidence" value="ECO:0007669"/>
    <property type="project" value="TreeGrafter"/>
</dbReference>
<dbReference type="Gene3D" id="3.40.50.12780">
    <property type="entry name" value="N-terminal domain of ligase-like"/>
    <property type="match status" value="1"/>
</dbReference>
<dbReference type="GO" id="GO:0004467">
    <property type="term" value="F:long-chain fatty acid-CoA ligase activity"/>
    <property type="evidence" value="ECO:0007669"/>
    <property type="project" value="TreeGrafter"/>
</dbReference>
<dbReference type="FunCoup" id="I7MMZ4">
    <property type="interactions" value="19"/>
</dbReference>
<keyword evidence="5" id="KW-1185">Reference proteome</keyword>
<protein>
    <submittedName>
        <fullName evidence="4">AMP-binding enzyme family protein</fullName>
    </submittedName>
</protein>
<dbReference type="PROSITE" id="PS00455">
    <property type="entry name" value="AMP_BINDING"/>
    <property type="match status" value="1"/>
</dbReference>
<dbReference type="GO" id="GO:0005783">
    <property type="term" value="C:endoplasmic reticulum"/>
    <property type="evidence" value="ECO:0007669"/>
    <property type="project" value="TreeGrafter"/>
</dbReference>
<keyword evidence="2" id="KW-0067">ATP-binding</keyword>
<dbReference type="OrthoDB" id="1700726at2759"/>
<keyword evidence="1" id="KW-0547">Nucleotide-binding</keyword>
<dbReference type="Pfam" id="PF00501">
    <property type="entry name" value="AMP-binding"/>
    <property type="match status" value="1"/>
</dbReference>
<evidence type="ECO:0000256" key="1">
    <source>
        <dbReference type="ARBA" id="ARBA00022741"/>
    </source>
</evidence>
<evidence type="ECO:0000256" key="2">
    <source>
        <dbReference type="ARBA" id="ARBA00022840"/>
    </source>
</evidence>
<dbReference type="SMR" id="I7MMZ4"/>
<dbReference type="EMBL" id="GG662216">
    <property type="protein sequence ID" value="EAS07570.1"/>
    <property type="molecule type" value="Genomic_DNA"/>
</dbReference>
<dbReference type="RefSeq" id="XP_001027812.1">
    <property type="nucleotide sequence ID" value="XM_001027812.3"/>
</dbReference>
<dbReference type="InterPro" id="IPR042099">
    <property type="entry name" value="ANL_N_sf"/>
</dbReference>
<dbReference type="STRING" id="312017.I7MMZ4"/>
<dbReference type="InterPro" id="IPR000873">
    <property type="entry name" value="AMP-dep_synth/lig_dom"/>
</dbReference>
<dbReference type="AlphaFoldDB" id="I7MMZ4"/>
<dbReference type="GO" id="GO:0005524">
    <property type="term" value="F:ATP binding"/>
    <property type="evidence" value="ECO:0007669"/>
    <property type="project" value="UniProtKB-KW"/>
</dbReference>
<feature type="domain" description="AMP-dependent synthetase/ligase" evidence="3">
    <location>
        <begin position="70"/>
        <end position="484"/>
    </location>
</feature>
<proteinExistence type="predicted"/>